<dbReference type="InterPro" id="IPR001254">
    <property type="entry name" value="Trypsin_dom"/>
</dbReference>
<dbReference type="PROSITE" id="PS50240">
    <property type="entry name" value="TRYPSIN_DOM"/>
    <property type="match status" value="1"/>
</dbReference>
<feature type="domain" description="Peptidase S1" evidence="11">
    <location>
        <begin position="174"/>
        <end position="437"/>
    </location>
</feature>
<evidence type="ECO:0000313" key="13">
    <source>
        <dbReference type="EMBL" id="BAF43530.1"/>
    </source>
</evidence>
<keyword evidence="1 9" id="KW-0645">Protease</keyword>
<dbReference type="InterPro" id="IPR018114">
    <property type="entry name" value="TRYPSIN_HIS"/>
</dbReference>
<gene>
    <name evidence="13" type="primary">PAP</name>
</gene>
<dbReference type="PROSITE" id="PS00134">
    <property type="entry name" value="TRYPSIN_HIS"/>
    <property type="match status" value="1"/>
</dbReference>
<evidence type="ECO:0000256" key="9">
    <source>
        <dbReference type="RuleBase" id="RU363034"/>
    </source>
</evidence>
<dbReference type="SUPFAM" id="SSF50494">
    <property type="entry name" value="Trypsin-like serine proteases"/>
    <property type="match status" value="1"/>
</dbReference>
<dbReference type="GO" id="GO:0005576">
    <property type="term" value="C:extracellular region"/>
    <property type="evidence" value="ECO:0007669"/>
    <property type="project" value="UniProtKB-SubCell"/>
</dbReference>
<dbReference type="FunFam" id="3.30.1640.30:FF:000001">
    <property type="entry name" value="Serine protease 7"/>
    <property type="match status" value="1"/>
</dbReference>
<accession>A1IIA5</accession>
<dbReference type="InterPro" id="IPR043504">
    <property type="entry name" value="Peptidase_S1_PA_chymotrypsin"/>
</dbReference>
<evidence type="ECO:0000256" key="8">
    <source>
        <dbReference type="ARBA" id="ARBA00024195"/>
    </source>
</evidence>
<keyword evidence="2 10" id="KW-0732">Signal</keyword>
<dbReference type="EMBL" id="AB264091">
    <property type="protein sequence ID" value="BAF43530.1"/>
    <property type="molecule type" value="mRNA"/>
</dbReference>
<evidence type="ECO:0000256" key="3">
    <source>
        <dbReference type="ARBA" id="ARBA00022801"/>
    </source>
</evidence>
<keyword evidence="3 9" id="KW-0378">Hydrolase</keyword>
<name>A1IIA5_SAMRI</name>
<sequence>MIIFSTVSYILLISVNLIRAQTCTTPRNESGNCVSLYDCEPLLNLFRNKSRTAEDKKLLGDSQCGYENNIPMVCCPISNACKTPDDKPGICVGLYNCEHITYMMLDKTRKSKMDYVRQSVCNGPETFSVCCGPPPEINPEDMTLNERCSRAVTAFPLESNNECCGVEDTVVNKIVGGNDTKITQYPWLVVIEYESFDHMKLLCGGSLISSKYVLTAAHCVTGAILIEGTPKNVRLGEYNTTNNGPDCMKGTKDCAHPVVTAPIEKTIPHPDYIPNDVQGRHDIALIRLMVTAPYTDFVRPICLPSLDYTQQPPADFEMYVAGWGMYKQFISGTGLSSTVKQHVKLPYVDRDRCQAAQRTLRGGEALVITKEQLCAGGKPGEDACRGDSGGPLMYEVGNTFVMVGSVSYGPKYCGTRNIPGVYTNVYEYIPWIRSTIIA</sequence>
<dbReference type="FunFam" id="2.40.10.10:FF:000002">
    <property type="entry name" value="Transmembrane protease serine"/>
    <property type="match status" value="1"/>
</dbReference>
<dbReference type="InterPro" id="IPR038565">
    <property type="entry name" value="CLIP_sf"/>
</dbReference>
<keyword evidence="4 9" id="KW-0720">Serine protease</keyword>
<evidence type="ECO:0000256" key="10">
    <source>
        <dbReference type="RuleBase" id="RU366078"/>
    </source>
</evidence>
<dbReference type="AlphaFoldDB" id="A1IIA5"/>
<evidence type="ECO:0000256" key="1">
    <source>
        <dbReference type="ARBA" id="ARBA00022670"/>
    </source>
</evidence>
<comment type="subcellular location">
    <subcellularLocation>
        <location evidence="10">Secreted</location>
    </subcellularLocation>
</comment>
<feature type="domain" description="Clip" evidence="12">
    <location>
        <begin position="22"/>
        <end position="75"/>
    </location>
</feature>
<proteinExistence type="evidence at transcript level"/>
<dbReference type="Pfam" id="PF12032">
    <property type="entry name" value="CLIP"/>
    <property type="match status" value="2"/>
</dbReference>
<dbReference type="MEROPS" id="S01.305"/>
<evidence type="ECO:0000256" key="6">
    <source>
        <dbReference type="ARBA" id="ARBA00023157"/>
    </source>
</evidence>
<dbReference type="SMART" id="SM00680">
    <property type="entry name" value="CLIP"/>
    <property type="match status" value="2"/>
</dbReference>
<evidence type="ECO:0000256" key="5">
    <source>
        <dbReference type="ARBA" id="ARBA00023145"/>
    </source>
</evidence>
<dbReference type="InterPro" id="IPR033116">
    <property type="entry name" value="TRYPSIN_SER"/>
</dbReference>
<dbReference type="SMART" id="SM00020">
    <property type="entry name" value="Tryp_SPc"/>
    <property type="match status" value="1"/>
</dbReference>
<comment type="domain">
    <text evidence="10">The clip domain consists of 35-55 residues which are 'knitted' together usually by 3 conserved disulfide bonds forming a clip-like compact structure.</text>
</comment>
<keyword evidence="6" id="KW-1015">Disulfide bond</keyword>
<keyword evidence="7" id="KW-0325">Glycoprotein</keyword>
<dbReference type="InterPro" id="IPR009003">
    <property type="entry name" value="Peptidase_S1_PA"/>
</dbReference>
<comment type="similarity">
    <text evidence="8 10">Belongs to the peptidase S1 family. CLIP subfamily.</text>
</comment>
<dbReference type="GO" id="GO:0004252">
    <property type="term" value="F:serine-type endopeptidase activity"/>
    <property type="evidence" value="ECO:0007669"/>
    <property type="project" value="UniProtKB-UniRule"/>
</dbReference>
<feature type="signal peptide" evidence="10">
    <location>
        <begin position="1"/>
        <end position="20"/>
    </location>
</feature>
<evidence type="ECO:0000256" key="2">
    <source>
        <dbReference type="ARBA" id="ARBA00022729"/>
    </source>
</evidence>
<dbReference type="GO" id="GO:0006508">
    <property type="term" value="P:proteolysis"/>
    <property type="evidence" value="ECO:0007669"/>
    <property type="project" value="UniProtKB-KW"/>
</dbReference>
<evidence type="ECO:0000256" key="4">
    <source>
        <dbReference type="ARBA" id="ARBA00022825"/>
    </source>
</evidence>
<dbReference type="InterPro" id="IPR022700">
    <property type="entry name" value="CLIP"/>
</dbReference>
<evidence type="ECO:0000256" key="7">
    <source>
        <dbReference type="ARBA" id="ARBA00023180"/>
    </source>
</evidence>
<dbReference type="FunFam" id="2.40.10.10:FF:000028">
    <property type="entry name" value="Serine protease easter"/>
    <property type="match status" value="1"/>
</dbReference>
<feature type="chain" id="PRO_5023968743" description="CLIP domain-containing serine protease" evidence="10">
    <location>
        <begin position="21"/>
        <end position="438"/>
    </location>
</feature>
<dbReference type="CDD" id="cd00190">
    <property type="entry name" value="Tryp_SPc"/>
    <property type="match status" value="1"/>
</dbReference>
<evidence type="ECO:0000259" key="12">
    <source>
        <dbReference type="PROSITE" id="PS51888"/>
    </source>
</evidence>
<dbReference type="PRINTS" id="PR00722">
    <property type="entry name" value="CHYMOTRYPSIN"/>
</dbReference>
<dbReference type="InterPro" id="IPR001314">
    <property type="entry name" value="Peptidase_S1A"/>
</dbReference>
<dbReference type="PROSITE" id="PS00135">
    <property type="entry name" value="TRYPSIN_SER"/>
    <property type="match status" value="1"/>
</dbReference>
<organism evidence="13">
    <name type="scientific">Samia ricini</name>
    <name type="common">Indian eri silkmoth</name>
    <name type="synonym">Samia cynthia ricini</name>
    <dbReference type="NCBI Taxonomy" id="63990"/>
    <lineage>
        <taxon>Eukaryota</taxon>
        <taxon>Metazoa</taxon>
        <taxon>Ecdysozoa</taxon>
        <taxon>Arthropoda</taxon>
        <taxon>Hexapoda</taxon>
        <taxon>Insecta</taxon>
        <taxon>Pterygota</taxon>
        <taxon>Neoptera</taxon>
        <taxon>Endopterygota</taxon>
        <taxon>Lepidoptera</taxon>
        <taxon>Glossata</taxon>
        <taxon>Ditrysia</taxon>
        <taxon>Bombycoidea</taxon>
        <taxon>Saturniidae</taxon>
        <taxon>Saturniinae</taxon>
        <taxon>Attacini</taxon>
        <taxon>Samia</taxon>
    </lineage>
</organism>
<dbReference type="Gene3D" id="3.30.1640.30">
    <property type="match status" value="2"/>
</dbReference>
<protein>
    <recommendedName>
        <fullName evidence="10">CLIP domain-containing serine protease</fullName>
        <ecNumber evidence="9">3.4.21.-</ecNumber>
    </recommendedName>
</protein>
<dbReference type="EC" id="3.4.21.-" evidence="9"/>
<keyword evidence="5" id="KW-0865">Zymogen</keyword>
<dbReference type="Pfam" id="PF00089">
    <property type="entry name" value="Trypsin"/>
    <property type="match status" value="1"/>
</dbReference>
<evidence type="ECO:0000259" key="11">
    <source>
        <dbReference type="PROSITE" id="PS50240"/>
    </source>
</evidence>
<keyword evidence="10" id="KW-0964">Secreted</keyword>
<reference evidence="13" key="1">
    <citation type="journal article" date="2007" name="Comp. Biochem. Physiol. B, Biochem. Mol. Biol.">
        <title>Beta-1,3-glucan inducible expression of prophenoloxidase-activating proteinase from eri-silkworm, Samia cynthia ricini.</title>
        <authorList>
            <person name="Bao Y."/>
            <person name="Yamano Y."/>
            <person name="Morishima I."/>
        </authorList>
    </citation>
    <scope>NUCLEOTIDE SEQUENCE</scope>
</reference>
<dbReference type="PANTHER" id="PTHR24256">
    <property type="entry name" value="TRYPTASE-RELATED"/>
    <property type="match status" value="1"/>
</dbReference>
<dbReference type="Gene3D" id="2.40.10.10">
    <property type="entry name" value="Trypsin-like serine proteases"/>
    <property type="match status" value="2"/>
</dbReference>
<dbReference type="PROSITE" id="PS51888">
    <property type="entry name" value="CLIP"/>
    <property type="match status" value="2"/>
</dbReference>
<feature type="domain" description="Clip" evidence="12">
    <location>
        <begin position="80"/>
        <end position="131"/>
    </location>
</feature>
<dbReference type="InterPro" id="IPR051487">
    <property type="entry name" value="Ser/Thr_Proteases_Immune/Dev"/>
</dbReference>